<dbReference type="EMBL" id="ANJA01003781">
    <property type="protein sequence ID" value="ETO61438.1"/>
    <property type="molecule type" value="Genomic_DNA"/>
</dbReference>
<dbReference type="Proteomes" id="UP000028582">
    <property type="component" value="Unassembled WGS sequence"/>
</dbReference>
<dbReference type="AlphaFoldDB" id="A0A080Z477"/>
<reference evidence="1 2" key="1">
    <citation type="submission" date="2013-11" db="EMBL/GenBank/DDBJ databases">
        <title>The Genome Sequence of Phytophthora parasitica P1976.</title>
        <authorList>
            <consortium name="The Broad Institute Genomics Platform"/>
            <person name="Russ C."/>
            <person name="Tyler B."/>
            <person name="Panabieres F."/>
            <person name="Shan W."/>
            <person name="Tripathy S."/>
            <person name="Grunwald N."/>
            <person name="Machado M."/>
            <person name="Johnson C.S."/>
            <person name="Walker B."/>
            <person name="Young S."/>
            <person name="Zeng Q."/>
            <person name="Gargeya S."/>
            <person name="Fitzgerald M."/>
            <person name="Haas B."/>
            <person name="Abouelleil A."/>
            <person name="Allen A.W."/>
            <person name="Alvarado L."/>
            <person name="Arachchi H.M."/>
            <person name="Berlin A.M."/>
            <person name="Chapman S.B."/>
            <person name="Gainer-Dewar J."/>
            <person name="Goldberg J."/>
            <person name="Griggs A."/>
            <person name="Gujja S."/>
            <person name="Hansen M."/>
            <person name="Howarth C."/>
            <person name="Imamovic A."/>
            <person name="Ireland A."/>
            <person name="Larimer J."/>
            <person name="McCowan C."/>
            <person name="Murphy C."/>
            <person name="Pearson M."/>
            <person name="Poon T.W."/>
            <person name="Priest M."/>
            <person name="Roberts A."/>
            <person name="Saif S."/>
            <person name="Shea T."/>
            <person name="Sisk P."/>
            <person name="Sykes S."/>
            <person name="Wortman J."/>
            <person name="Nusbaum C."/>
            <person name="Birren B."/>
        </authorList>
    </citation>
    <scope>NUCLEOTIDE SEQUENCE [LARGE SCALE GENOMIC DNA]</scope>
    <source>
        <strain evidence="1 2">P1976</strain>
    </source>
</reference>
<gene>
    <name evidence="1" type="ORF">F444_20555</name>
</gene>
<accession>A0A080Z477</accession>
<organism evidence="1 2">
    <name type="scientific">Phytophthora nicotianae P1976</name>
    <dbReference type="NCBI Taxonomy" id="1317066"/>
    <lineage>
        <taxon>Eukaryota</taxon>
        <taxon>Sar</taxon>
        <taxon>Stramenopiles</taxon>
        <taxon>Oomycota</taxon>
        <taxon>Peronosporomycetes</taxon>
        <taxon>Peronosporales</taxon>
        <taxon>Peronosporaceae</taxon>
        <taxon>Phytophthora</taxon>
    </lineage>
</organism>
<evidence type="ECO:0000313" key="2">
    <source>
        <dbReference type="Proteomes" id="UP000028582"/>
    </source>
</evidence>
<name>A0A080Z477_PHYNI</name>
<evidence type="ECO:0000313" key="1">
    <source>
        <dbReference type="EMBL" id="ETO61438.1"/>
    </source>
</evidence>
<protein>
    <submittedName>
        <fullName evidence="1">Uncharacterized protein</fullName>
    </submittedName>
</protein>
<proteinExistence type="predicted"/>
<sequence length="84" mass="9187">MRAAFRESSHPRSQFSENAVAICSVEVAPGYYGSSTGIILDDDKDNSVWTPPRLNYLAENQDGDLSMTDNEKDLLGVASCCISR</sequence>
<comment type="caution">
    <text evidence="1">The sequence shown here is derived from an EMBL/GenBank/DDBJ whole genome shotgun (WGS) entry which is preliminary data.</text>
</comment>